<protein>
    <submittedName>
        <fullName evidence="3">Uncharacterized protein</fullName>
    </submittedName>
</protein>
<dbReference type="AlphaFoldDB" id="U6MSG1"/>
<name>U6MSG1_9EIME</name>
<dbReference type="Proteomes" id="UP000030754">
    <property type="component" value="Unassembled WGS sequence"/>
</dbReference>
<feature type="chain" id="PRO_5004675373" evidence="2">
    <location>
        <begin position="23"/>
        <end position="384"/>
    </location>
</feature>
<accession>U6MSG1</accession>
<dbReference type="VEuPathDB" id="ToxoDB:ENH_00028130"/>
<sequence length="384" mass="40838">MDNLLLLFALLTSCFLSRQIRAAEIAAVPREPTCSLGTNNRGVPLLQPDPPTCLSAAPEALNFKSHSNSSFATSAPEDRLLRLQQAVDDLLKKLEKQGIQPAASPQLQEPAVGNAQDILFAVRQIEFTAKPSFIELVSLTRRRDEAFSLALSSVLLVVCSREGLLEARSVSNPVSSVALKTAHAAPVLSLSVFPQGDVFAVLTTDEEGIALIHILSAKRKEPSPPLAQQGGEPLDDPKSEPVLRHLPSEPLVLSLTQSDAFQVSPGGPRRHNCAIAATINGERLVLVGGRDGRLSGALKAQLQVTEEEGGIQQLVHMGSFTVFATKSCVGHINPTAPNLTGKVSCIGLESPIASVALDGRKAGRGAVSLCDGQILYFDIKTWTC</sequence>
<feature type="region of interest" description="Disordered" evidence="1">
    <location>
        <begin position="221"/>
        <end position="243"/>
    </location>
</feature>
<dbReference type="RefSeq" id="XP_013435433.1">
    <property type="nucleotide sequence ID" value="XM_013579979.1"/>
</dbReference>
<reference evidence="3" key="1">
    <citation type="submission" date="2013-10" db="EMBL/GenBank/DDBJ databases">
        <title>Genomic analysis of the causative agents of coccidiosis in chickens.</title>
        <authorList>
            <person name="Reid A.J."/>
            <person name="Blake D."/>
            <person name="Billington K."/>
            <person name="Browne H."/>
            <person name="Dunn M."/>
            <person name="Hung S."/>
            <person name="Kawahara F."/>
            <person name="Miranda-Saavedra D."/>
            <person name="Mourier T."/>
            <person name="Nagra H."/>
            <person name="Otto T.D."/>
            <person name="Rawlings N."/>
            <person name="Sanchez A."/>
            <person name="Sanders M."/>
            <person name="Subramaniam C."/>
            <person name="Tay Y."/>
            <person name="Dear P."/>
            <person name="Doerig C."/>
            <person name="Gruber A."/>
            <person name="Parkinson J."/>
            <person name="Shirley M."/>
            <person name="Wan K.L."/>
            <person name="Berriman M."/>
            <person name="Tomley F."/>
            <person name="Pain A."/>
        </authorList>
    </citation>
    <scope>NUCLEOTIDE SEQUENCE [LARGE SCALE GENOMIC DNA]</scope>
    <source>
        <strain evidence="3">Houghton</strain>
    </source>
</reference>
<keyword evidence="4" id="KW-1185">Reference proteome</keyword>
<dbReference type="EMBL" id="HG723926">
    <property type="protein sequence ID" value="CDJ66966.1"/>
    <property type="molecule type" value="Genomic_DNA"/>
</dbReference>
<dbReference type="SUPFAM" id="SSF69322">
    <property type="entry name" value="Tricorn protease domain 2"/>
    <property type="match status" value="1"/>
</dbReference>
<evidence type="ECO:0000313" key="3">
    <source>
        <dbReference type="EMBL" id="CDJ66966.1"/>
    </source>
</evidence>
<feature type="signal peptide" evidence="2">
    <location>
        <begin position="1"/>
        <end position="22"/>
    </location>
</feature>
<dbReference type="GeneID" id="25472979"/>
<evidence type="ECO:0000313" key="4">
    <source>
        <dbReference type="Proteomes" id="UP000030754"/>
    </source>
</evidence>
<keyword evidence="2" id="KW-0732">Signal</keyword>
<dbReference type="OrthoDB" id="438684at2759"/>
<gene>
    <name evidence="3" type="ORF">ENH_00028130</name>
</gene>
<evidence type="ECO:0000256" key="2">
    <source>
        <dbReference type="SAM" id="SignalP"/>
    </source>
</evidence>
<reference evidence="3" key="2">
    <citation type="submission" date="2013-10" db="EMBL/GenBank/DDBJ databases">
        <authorList>
            <person name="Aslett M."/>
        </authorList>
    </citation>
    <scope>NUCLEOTIDE SEQUENCE [LARGE SCALE GENOMIC DNA]</scope>
    <source>
        <strain evidence="3">Houghton</strain>
    </source>
</reference>
<organism evidence="3 4">
    <name type="scientific">Eimeria necatrix</name>
    <dbReference type="NCBI Taxonomy" id="51315"/>
    <lineage>
        <taxon>Eukaryota</taxon>
        <taxon>Sar</taxon>
        <taxon>Alveolata</taxon>
        <taxon>Apicomplexa</taxon>
        <taxon>Conoidasida</taxon>
        <taxon>Coccidia</taxon>
        <taxon>Eucoccidiorida</taxon>
        <taxon>Eimeriorina</taxon>
        <taxon>Eimeriidae</taxon>
        <taxon>Eimeria</taxon>
    </lineage>
</organism>
<evidence type="ECO:0000256" key="1">
    <source>
        <dbReference type="SAM" id="MobiDB-lite"/>
    </source>
</evidence>
<proteinExistence type="predicted"/>